<keyword evidence="12" id="KW-0520">NAD</keyword>
<dbReference type="Gene3D" id="3.10.129.110">
    <property type="entry name" value="Polyketide synthase dehydratase"/>
    <property type="match status" value="1"/>
</dbReference>
<dbReference type="EMBL" id="JARKHS020006552">
    <property type="protein sequence ID" value="KAK8782542.1"/>
    <property type="molecule type" value="Genomic_DNA"/>
</dbReference>
<dbReference type="GO" id="GO:0016491">
    <property type="term" value="F:oxidoreductase activity"/>
    <property type="evidence" value="ECO:0007669"/>
    <property type="project" value="UniProtKB-KW"/>
</dbReference>
<dbReference type="Pfam" id="PF00550">
    <property type="entry name" value="PP-binding"/>
    <property type="match status" value="1"/>
</dbReference>
<evidence type="ECO:0000256" key="17">
    <source>
        <dbReference type="PROSITE-ProRule" id="PRU01363"/>
    </source>
</evidence>
<evidence type="ECO:0000256" key="15">
    <source>
        <dbReference type="ARBA" id="ARBA00023268"/>
    </source>
</evidence>
<dbReference type="GO" id="GO:0004312">
    <property type="term" value="F:fatty acid synthase activity"/>
    <property type="evidence" value="ECO:0007669"/>
    <property type="project" value="UniProtKB-EC"/>
</dbReference>
<feature type="active site" description="Proton acceptor; for dehydratase activity" evidence="17">
    <location>
        <position position="413"/>
    </location>
</feature>
<evidence type="ECO:0000256" key="6">
    <source>
        <dbReference type="ARBA" id="ARBA00022553"/>
    </source>
</evidence>
<name>A0AAQ4F784_AMBAM</name>
<dbReference type="InterPro" id="IPR049900">
    <property type="entry name" value="PKS_mFAS_DH"/>
</dbReference>
<evidence type="ECO:0000313" key="23">
    <source>
        <dbReference type="Proteomes" id="UP001321473"/>
    </source>
</evidence>
<dbReference type="PANTHER" id="PTHR43775:SF7">
    <property type="entry name" value="FATTY ACID SYNTHASE"/>
    <property type="match status" value="1"/>
</dbReference>
<dbReference type="InterPro" id="IPR057326">
    <property type="entry name" value="KR_dom"/>
</dbReference>
<keyword evidence="23" id="KW-1185">Reference proteome</keyword>
<evidence type="ECO:0000256" key="9">
    <source>
        <dbReference type="ARBA" id="ARBA00022832"/>
    </source>
</evidence>
<evidence type="ECO:0000256" key="2">
    <source>
        <dbReference type="ARBA" id="ARBA00012873"/>
    </source>
</evidence>
<dbReference type="PROSITE" id="PS52019">
    <property type="entry name" value="PKS_MFAS_DH"/>
    <property type="match status" value="1"/>
</dbReference>
<evidence type="ECO:0000256" key="4">
    <source>
        <dbReference type="ARBA" id="ARBA00022450"/>
    </source>
</evidence>
<dbReference type="InterPro" id="IPR042104">
    <property type="entry name" value="PKS_dehydratase_sf"/>
</dbReference>
<evidence type="ECO:0000259" key="21">
    <source>
        <dbReference type="PROSITE" id="PS52019"/>
    </source>
</evidence>
<evidence type="ECO:0000256" key="5">
    <source>
        <dbReference type="ARBA" id="ARBA00022516"/>
    </source>
</evidence>
<dbReference type="SUPFAM" id="SSF53901">
    <property type="entry name" value="Thiolase-like"/>
    <property type="match status" value="2"/>
</dbReference>
<comment type="caution">
    <text evidence="22">The sequence shown here is derived from an EMBL/GenBank/DDBJ whole genome shotgun (WGS) entry which is preliminary data.</text>
</comment>
<keyword evidence="6" id="KW-0597">Phosphoprotein</keyword>
<dbReference type="SMART" id="SM00822">
    <property type="entry name" value="PKS_KR"/>
    <property type="match status" value="1"/>
</dbReference>
<feature type="active site" description="Proton donor; for dehydratase activity" evidence="17">
    <location>
        <position position="588"/>
    </location>
</feature>
<dbReference type="InterPro" id="IPR020806">
    <property type="entry name" value="PKS_PP-bd"/>
</dbReference>
<evidence type="ECO:0000259" key="19">
    <source>
        <dbReference type="PROSITE" id="PS50075"/>
    </source>
</evidence>
<evidence type="ECO:0000313" key="22">
    <source>
        <dbReference type="EMBL" id="KAK8782542.1"/>
    </source>
</evidence>
<dbReference type="Gene3D" id="3.90.180.10">
    <property type="entry name" value="Medium-chain alcohol dehydrogenases, catalytic domain"/>
    <property type="match status" value="1"/>
</dbReference>
<dbReference type="InterPro" id="IPR036291">
    <property type="entry name" value="NAD(P)-bd_dom_sf"/>
</dbReference>
<dbReference type="InterPro" id="IPR036736">
    <property type="entry name" value="ACP-like_sf"/>
</dbReference>
<dbReference type="InterPro" id="IPR013968">
    <property type="entry name" value="PKS_KR"/>
</dbReference>
<keyword evidence="15" id="KW-0511">Multifunctional enzyme</keyword>
<keyword evidence="8" id="KW-0378">Hydrolase</keyword>
<dbReference type="Gene3D" id="1.10.287.1960">
    <property type="match status" value="1"/>
</dbReference>
<feature type="region of interest" description="N-terminal hotdog fold" evidence="17">
    <location>
        <begin position="378"/>
        <end position="500"/>
    </location>
</feature>
<dbReference type="Gene3D" id="3.40.47.10">
    <property type="match status" value="2"/>
</dbReference>
<dbReference type="Pfam" id="PF00109">
    <property type="entry name" value="ketoacyl-synt"/>
    <property type="match status" value="1"/>
</dbReference>
<evidence type="ECO:0000256" key="11">
    <source>
        <dbReference type="ARBA" id="ARBA00023002"/>
    </source>
</evidence>
<dbReference type="Gene3D" id="1.10.1470.20">
    <property type="entry name" value="Fatty acid synthase, domain 2"/>
    <property type="match status" value="1"/>
</dbReference>
<dbReference type="SUPFAM" id="SSF53474">
    <property type="entry name" value="alpha/beta-Hydrolases"/>
    <property type="match status" value="1"/>
</dbReference>
<keyword evidence="13" id="KW-0443">Lipid metabolism</keyword>
<keyword evidence="4" id="KW-0596">Phosphopantetheine</keyword>
<dbReference type="Pfam" id="PF21089">
    <property type="entry name" value="PKS_DH_N"/>
    <property type="match status" value="1"/>
</dbReference>
<dbReference type="FunFam" id="1.10.1200.10:FF:000013">
    <property type="entry name" value="Fatty acid synthase"/>
    <property type="match status" value="1"/>
</dbReference>
<dbReference type="PANTHER" id="PTHR43775">
    <property type="entry name" value="FATTY ACID SYNTHASE"/>
    <property type="match status" value="1"/>
</dbReference>
<dbReference type="Pfam" id="PF02801">
    <property type="entry name" value="Ketoacyl-synt_C"/>
    <property type="match status" value="1"/>
</dbReference>
<feature type="region of interest" description="Disordered" evidence="18">
    <location>
        <begin position="1464"/>
        <end position="1483"/>
    </location>
</feature>
<dbReference type="SMART" id="SM00823">
    <property type="entry name" value="PKS_PP"/>
    <property type="match status" value="1"/>
</dbReference>
<feature type="domain" description="Ketosynthase family 3 (KS3)" evidence="20">
    <location>
        <begin position="3"/>
        <end position="330"/>
    </location>
</feature>
<dbReference type="SMART" id="SM00826">
    <property type="entry name" value="PKS_DH"/>
    <property type="match status" value="1"/>
</dbReference>
<evidence type="ECO:0000256" key="3">
    <source>
        <dbReference type="ARBA" id="ARBA00018769"/>
    </source>
</evidence>
<proteinExistence type="predicted"/>
<dbReference type="InterPro" id="IPR050091">
    <property type="entry name" value="PKS_NRPS_Biosynth_Enz"/>
</dbReference>
<dbReference type="Pfam" id="PF08659">
    <property type="entry name" value="KR"/>
    <property type="match status" value="1"/>
</dbReference>
<dbReference type="InterPro" id="IPR014030">
    <property type="entry name" value="Ketoacyl_synth_N"/>
</dbReference>
<evidence type="ECO:0000256" key="12">
    <source>
        <dbReference type="ARBA" id="ARBA00023027"/>
    </source>
</evidence>
<dbReference type="FunFam" id="3.40.50.720:FF:000209">
    <property type="entry name" value="Polyketide synthase Pks12"/>
    <property type="match status" value="1"/>
</dbReference>
<dbReference type="Pfam" id="PF00975">
    <property type="entry name" value="Thioesterase"/>
    <property type="match status" value="1"/>
</dbReference>
<dbReference type="InterPro" id="IPR020843">
    <property type="entry name" value="ER"/>
</dbReference>
<dbReference type="GO" id="GO:0006633">
    <property type="term" value="P:fatty acid biosynthetic process"/>
    <property type="evidence" value="ECO:0007669"/>
    <property type="project" value="UniProtKB-KW"/>
</dbReference>
<dbReference type="InterPro" id="IPR049552">
    <property type="entry name" value="PKS_DH_N"/>
</dbReference>
<dbReference type="EC" id="3.1.2.14" evidence="1"/>
<protein>
    <recommendedName>
        <fullName evidence="3">Fatty acid synthase</fullName>
        <ecNumber evidence="2">2.3.1.85</ecNumber>
        <ecNumber evidence="1">3.1.2.14</ecNumber>
    </recommendedName>
</protein>
<keyword evidence="7" id="KW-0808">Transferase</keyword>
<dbReference type="PROSITE" id="PS52004">
    <property type="entry name" value="KS3_2"/>
    <property type="match status" value="1"/>
</dbReference>
<dbReference type="Proteomes" id="UP001321473">
    <property type="component" value="Unassembled WGS sequence"/>
</dbReference>
<dbReference type="SMART" id="SM00829">
    <property type="entry name" value="PKS_ER"/>
    <property type="match status" value="1"/>
</dbReference>
<dbReference type="SMART" id="SM00825">
    <property type="entry name" value="PKS_KS"/>
    <property type="match status" value="1"/>
</dbReference>
<dbReference type="CDD" id="cd05195">
    <property type="entry name" value="enoyl_red"/>
    <property type="match status" value="1"/>
</dbReference>
<evidence type="ECO:0000256" key="14">
    <source>
        <dbReference type="ARBA" id="ARBA00023160"/>
    </source>
</evidence>
<dbReference type="SUPFAM" id="SSF51735">
    <property type="entry name" value="NAD(P)-binding Rossmann-fold domains"/>
    <property type="match status" value="2"/>
</dbReference>
<dbReference type="InterPro" id="IPR009081">
    <property type="entry name" value="PP-bd_ACP"/>
</dbReference>
<evidence type="ECO:0000256" key="13">
    <source>
        <dbReference type="ARBA" id="ARBA00023098"/>
    </source>
</evidence>
<dbReference type="InterPro" id="IPR029063">
    <property type="entry name" value="SAM-dependent_MTases_sf"/>
</dbReference>
<dbReference type="InterPro" id="IPR020807">
    <property type="entry name" value="PKS_DH"/>
</dbReference>
<dbReference type="SUPFAM" id="SSF47336">
    <property type="entry name" value="ACP-like"/>
    <property type="match status" value="1"/>
</dbReference>
<evidence type="ECO:0000256" key="7">
    <source>
        <dbReference type="ARBA" id="ARBA00022679"/>
    </source>
</evidence>
<organism evidence="22 23">
    <name type="scientific">Amblyomma americanum</name>
    <name type="common">Lone star tick</name>
    <dbReference type="NCBI Taxonomy" id="6943"/>
    <lineage>
        <taxon>Eukaryota</taxon>
        <taxon>Metazoa</taxon>
        <taxon>Ecdysozoa</taxon>
        <taxon>Arthropoda</taxon>
        <taxon>Chelicerata</taxon>
        <taxon>Arachnida</taxon>
        <taxon>Acari</taxon>
        <taxon>Parasitiformes</taxon>
        <taxon>Ixodida</taxon>
        <taxon>Ixodoidea</taxon>
        <taxon>Ixodidae</taxon>
        <taxon>Amblyomminae</taxon>
        <taxon>Amblyomma</taxon>
    </lineage>
</organism>
<dbReference type="InterPro" id="IPR016039">
    <property type="entry name" value="Thiolase-like"/>
</dbReference>
<dbReference type="Pfam" id="PF21149">
    <property type="entry name" value="FAS_pseudo-KR"/>
    <property type="match status" value="1"/>
</dbReference>
<evidence type="ECO:0000259" key="20">
    <source>
        <dbReference type="PROSITE" id="PS52004"/>
    </source>
</evidence>
<dbReference type="PROSITE" id="PS50075">
    <property type="entry name" value="CARRIER"/>
    <property type="match status" value="1"/>
</dbReference>
<dbReference type="CDD" id="cd00833">
    <property type="entry name" value="PKS"/>
    <property type="match status" value="1"/>
</dbReference>
<dbReference type="Gene3D" id="1.10.1200.10">
    <property type="entry name" value="ACP-like"/>
    <property type="match status" value="1"/>
</dbReference>
<evidence type="ECO:0000256" key="1">
    <source>
        <dbReference type="ARBA" id="ARBA00012480"/>
    </source>
</evidence>
<sequence length="1774" mass="195017">MVQEEIAITGFSARFPQADDLAEFKEKLYAGIDFVTDDEARWPRGHLGLPKRSGKIRDLSVFDARFFGVHPKQAHQMDPQMRLLMETSYEAIVDAGYDPETLRGRNIGVFVGCSDSESGEVFSSDADKVDGYNIIGCSRALFSNRVSYVLDFCGNGFTRSETVGAFFLQRVSEARRIYAKVIHTKATVDGYKVQGITFPSAKAQKKLLRDTYSEANVDPRKLEYIEAHGTGTKAGDQQEMEAIASVFCQPGRERPLMVGAVKSNVGHGEAASGVSSIAKVVLAMETGTIAGNLHFEEANPNIPSLHDGSVKVVANCTAFNGGMVVPEPRRRSDRWVSTSVTARRWHEPAAQFASGEYYVNNLLSPVLFRDALQHVPDDAILIEIAPHCLLKSTEDVVEVDLEANEGDAYLTGHQLDGRILFPAAGYLVLAWKYLAKCSGKPFQEVPVTFENVTLHRAIILPRRGPVRFVVNIMRASGEFEICEAGKVAANGRIRMAEEEEKILFKETSETPVEAVTYELDAKDIYKEFRLRGYEYGGSFQGILQADLEGMHMVHDGCLNSYRAGGVAIRGLKETIAPRPREMQVPRLDEYKFVPYIDDEESAHERETCVRDYVEMCSVVTGRIISTSGKNTSDVIKLEKNSCKPPGKVPSRNIEAPEESRIMLRVLTNIEKNIESPASTLASTVQSALAVCGNDLDKDLLNTALFQEDPLRHLLDVAVENTSAKRIRVVELALEQSGGLLAPLVCSLLPLSNTSLKIEYIIAHPYPESLSSMEVPKGARKVVWDMTSKNRTDLSEADLIVVRNAPSEISCLEALAEHLSMHCNDRAFILLGHRTALTPAEVFLSNEAKIPITHYAKETVASVFAASGFCLVGRKSNNFSAVLLLRKPNLTAAGAHQGVVRVKNSSFKWVDTLKTKILQCENEPMGQNVWLLADNSCASGIVGLMNCLRVERGTSRISGAPHQQTFKSGAPRLRCADDVLIPEYLLGVEFSGRDPKGRRVMGLVAAQGMATVVAADPDFLWEVPDAWSLEEASTVPAAYSTAYYALLVRGNMRTGESLLVHSGSGGVGQAAITVALSMGCIVFTTVGSKEKREFLKRRFPQLEDRHIASSRDLSFEEHVLRETKGKGVDLVLNSLSEEKLEASVRCLAAHGRFLEIGKCDLAKESSLGMSVFLKKAMFCAIQLDTVHGKGPFAVQEQRRLKELVQEGIASGVVRPLDTNPFSVDKAEEAFRFMSSGRHIGKVVLEVLREALLDNQTAELFEAVCRIKVDGTRHLDELSRKFCPELDHFVAFSSVTCGHGNVGQTPYGYANSVMERICERRVADGLPGLAIQWGAIGDVGALREGKDADVAVAAYAPQRIGSCLSVLDRFFNQGKPVVSSFVKIEESSNREEPKVKTRDIIHRISHIFGVKDPESLDPNLSLGDFGMDSLIGVEVQQTLERDYDIIMSMTEIRKLTLNGLREIGEGAGHKSPAAESEAKSQGWKDSAHKWQVPRLKLAEELIPDRVLVEMNGIEGSAPLFVVHSIQGHVNALFELAAYLPIRTIGLQRTADIPVRSIKEMAAIYRQKLKQVQPTGPYHLAGYSFGAAVAFELAVQLQASGASVNSLTLLDGAPRYVAALWSHHEISFQGNETDADAFKICAFLMQYIDIDVLKVRHQLNQCATWDAMQEVAVDTLLRAFPVMRLSRADVATAMQSFRDFITAASNYEPDAKFCGDVVLVKASRQRDMARLLPSDYGLSEFVQGKVEVKTVTGSHEQFILGQGAQQCAAIISQQVLQ</sequence>
<keyword evidence="9" id="KW-0276">Fatty acid metabolism</keyword>
<accession>A0AAQ4F784</accession>
<gene>
    <name evidence="22" type="ORF">V5799_016118</name>
</gene>
<dbReference type="Gene3D" id="3.40.50.150">
    <property type="entry name" value="Vaccinia Virus protein VP39"/>
    <property type="match status" value="1"/>
</dbReference>
<evidence type="ECO:0000256" key="16">
    <source>
        <dbReference type="ARBA" id="ARBA00044883"/>
    </source>
</evidence>
<dbReference type="Gene3D" id="3.40.50.1820">
    <property type="entry name" value="alpha/beta hydrolase"/>
    <property type="match status" value="1"/>
</dbReference>
<evidence type="ECO:0000256" key="10">
    <source>
        <dbReference type="ARBA" id="ARBA00022857"/>
    </source>
</evidence>
<comment type="catalytic activity">
    <reaction evidence="16">
        <text>acetyl-CoA + n malonyl-CoA + 2n NADPH + 2n H(+) = a long-chain fatty acid + (n+1) CoA + n CO2 + 2n NADP(+).</text>
        <dbReference type="EC" id="2.3.1.85"/>
    </reaction>
</comment>
<keyword evidence="11" id="KW-0560">Oxidoreductase</keyword>
<dbReference type="EC" id="2.3.1.85" evidence="2"/>
<dbReference type="InterPro" id="IPR001031">
    <property type="entry name" value="Thioesterase"/>
</dbReference>
<dbReference type="InterPro" id="IPR029058">
    <property type="entry name" value="AB_hydrolase_fold"/>
</dbReference>
<feature type="domain" description="PKS/mFAS DH" evidence="21">
    <location>
        <begin position="378"/>
        <end position="679"/>
    </location>
</feature>
<feature type="domain" description="Carrier" evidence="19">
    <location>
        <begin position="1389"/>
        <end position="1469"/>
    </location>
</feature>
<dbReference type="Pfam" id="PF13602">
    <property type="entry name" value="ADH_zinc_N_2"/>
    <property type="match status" value="1"/>
</dbReference>
<dbReference type="InterPro" id="IPR014031">
    <property type="entry name" value="Ketoacyl_synth_C"/>
</dbReference>
<evidence type="ECO:0000256" key="18">
    <source>
        <dbReference type="SAM" id="MobiDB-lite"/>
    </source>
</evidence>
<dbReference type="InterPro" id="IPR049391">
    <property type="entry name" value="FAS_pseudo-KR"/>
</dbReference>
<keyword evidence="14" id="KW-0275">Fatty acid biosynthesis</keyword>
<dbReference type="InterPro" id="IPR020841">
    <property type="entry name" value="PKS_Beta-ketoAc_synthase_dom"/>
</dbReference>
<keyword evidence="5" id="KW-0444">Lipid biosynthesis</keyword>
<dbReference type="GO" id="GO:0016297">
    <property type="term" value="F:fatty acyl-[ACP] hydrolase activity"/>
    <property type="evidence" value="ECO:0007669"/>
    <property type="project" value="UniProtKB-EC"/>
</dbReference>
<evidence type="ECO:0000256" key="8">
    <source>
        <dbReference type="ARBA" id="ARBA00022801"/>
    </source>
</evidence>
<keyword evidence="10" id="KW-0521">NADP</keyword>
<dbReference type="GO" id="GO:0031177">
    <property type="term" value="F:phosphopantetheine binding"/>
    <property type="evidence" value="ECO:0007669"/>
    <property type="project" value="InterPro"/>
</dbReference>
<feature type="region of interest" description="C-terminal hotdog fold" evidence="17">
    <location>
        <begin position="516"/>
        <end position="679"/>
    </location>
</feature>
<reference evidence="22 23" key="1">
    <citation type="journal article" date="2023" name="Arcadia Sci">
        <title>De novo assembly of a long-read Amblyomma americanum tick genome.</title>
        <authorList>
            <person name="Chou S."/>
            <person name="Poskanzer K.E."/>
            <person name="Rollins M."/>
            <person name="Thuy-Boun P.S."/>
        </authorList>
    </citation>
    <scope>NUCLEOTIDE SEQUENCE [LARGE SCALE GENOMIC DNA]</scope>
    <source>
        <strain evidence="22">F_SG_1</strain>
        <tissue evidence="22">Salivary glands</tissue>
    </source>
</reference>